<dbReference type="RefSeq" id="WP_151138963.1">
    <property type="nucleotide sequence ID" value="NZ_CP043311.1"/>
</dbReference>
<reference evidence="4 5" key="1">
    <citation type="submission" date="2019-08" db="EMBL/GenBank/DDBJ databases">
        <title>Whole-genome Sequencing of e-waste polymer degrading bacterium Pseudomonas sp. strain PE08.</title>
        <authorList>
            <person name="Kirdat K."/>
            <person name="Debbarma P."/>
            <person name="Narawade N."/>
            <person name="Suyal D."/>
            <person name="Thorat V."/>
            <person name="Shouche Y."/>
            <person name="Goel R."/>
            <person name="Yadav A."/>
        </authorList>
    </citation>
    <scope>NUCLEOTIDE SEQUENCE [LARGE SCALE GENOMIC DNA]</scope>
    <source>
        <strain evidence="4 5">PE08</strain>
    </source>
</reference>
<name>A0A5J6QW38_9GAMM</name>
<dbReference type="PROSITE" id="PS51257">
    <property type="entry name" value="PROKAR_LIPOPROTEIN"/>
    <property type="match status" value="1"/>
</dbReference>
<organism evidence="4 5">
    <name type="scientific">Metapseudomonas lalkuanensis</name>
    <dbReference type="NCBI Taxonomy" id="2604832"/>
    <lineage>
        <taxon>Bacteria</taxon>
        <taxon>Pseudomonadati</taxon>
        <taxon>Pseudomonadota</taxon>
        <taxon>Gammaproteobacteria</taxon>
        <taxon>Pseudomonadales</taxon>
        <taxon>Pseudomonadaceae</taxon>
        <taxon>Metapseudomonas</taxon>
    </lineage>
</organism>
<evidence type="ECO:0000256" key="2">
    <source>
        <dbReference type="SAM" id="SignalP"/>
    </source>
</evidence>
<dbReference type="KEGG" id="plal:FXN65_25470"/>
<evidence type="ECO:0000313" key="5">
    <source>
        <dbReference type="Proteomes" id="UP000327179"/>
    </source>
</evidence>
<accession>A0A5J6QW38</accession>
<feature type="region of interest" description="Disordered" evidence="1">
    <location>
        <begin position="194"/>
        <end position="227"/>
    </location>
</feature>
<evidence type="ECO:0000313" key="4">
    <source>
        <dbReference type="EMBL" id="QEY65875.1"/>
    </source>
</evidence>
<dbReference type="Proteomes" id="UP000327179">
    <property type="component" value="Chromosome"/>
</dbReference>
<dbReference type="Pfam" id="PF03886">
    <property type="entry name" value="ABC_trans_aux"/>
    <property type="match status" value="1"/>
</dbReference>
<dbReference type="AlphaFoldDB" id="A0A5J6QW38"/>
<keyword evidence="5" id="KW-1185">Reference proteome</keyword>
<feature type="domain" description="ABC-type transport auxiliary lipoprotein component" evidence="3">
    <location>
        <begin position="31"/>
        <end position="186"/>
    </location>
</feature>
<feature type="signal peptide" evidence="2">
    <location>
        <begin position="1"/>
        <end position="19"/>
    </location>
</feature>
<evidence type="ECO:0000259" key="3">
    <source>
        <dbReference type="Pfam" id="PF03886"/>
    </source>
</evidence>
<dbReference type="SUPFAM" id="SSF159594">
    <property type="entry name" value="XCC0632-like"/>
    <property type="match status" value="1"/>
</dbReference>
<keyword evidence="2" id="KW-0732">Signal</keyword>
<feature type="chain" id="PRO_5023819926" description="ABC-type transport auxiliary lipoprotein component domain-containing protein" evidence="2">
    <location>
        <begin position="20"/>
        <end position="237"/>
    </location>
</feature>
<dbReference type="InterPro" id="IPR005586">
    <property type="entry name" value="ABC_trans_aux"/>
</dbReference>
<proteinExistence type="predicted"/>
<gene>
    <name evidence="4" type="ORF">FXN65_25470</name>
</gene>
<dbReference type="Gene3D" id="3.40.50.10610">
    <property type="entry name" value="ABC-type transport auxiliary lipoprotein component"/>
    <property type="match status" value="1"/>
</dbReference>
<evidence type="ECO:0000256" key="1">
    <source>
        <dbReference type="SAM" id="MobiDB-lite"/>
    </source>
</evidence>
<dbReference type="EMBL" id="CP043311">
    <property type="protein sequence ID" value="QEY65875.1"/>
    <property type="molecule type" value="Genomic_DNA"/>
</dbReference>
<sequence>MMSVRFPLALMLASLLGLAGCVHSPPIPMFQLDAGTPEVPSKKAGMQVLLGPVTVADYLQRETLLQRQADGSLTAAPDGRWAGSLAADIDQVLLRQLSWRLDSQRLVLAPGNPGFTPEVQVLLTISRLDSGPQRPAVLEAQWRLLDRAGQLRDSRLVRLEEPHAGTAADQVRAQSKLLQQLAEQLAAAVKPLEGQPVAVEAPRKPAAANQPAKAKEPQPPKIPMAAPVRTDVEVFRF</sequence>
<protein>
    <recommendedName>
        <fullName evidence="3">ABC-type transport auxiliary lipoprotein component domain-containing protein</fullName>
    </recommendedName>
</protein>